<dbReference type="Pfam" id="PF03466">
    <property type="entry name" value="LysR_substrate"/>
    <property type="match status" value="1"/>
</dbReference>
<dbReference type="Gene3D" id="1.10.10.10">
    <property type="entry name" value="Winged helix-like DNA-binding domain superfamily/Winged helix DNA-binding domain"/>
    <property type="match status" value="1"/>
</dbReference>
<dbReference type="GO" id="GO:0003677">
    <property type="term" value="F:DNA binding"/>
    <property type="evidence" value="ECO:0007669"/>
    <property type="project" value="UniProtKB-KW"/>
</dbReference>
<dbReference type="KEGG" id="pdw:BV82_2271"/>
<dbReference type="AlphaFoldDB" id="A0AAP0SK85"/>
<evidence type="ECO:0000256" key="3">
    <source>
        <dbReference type="ARBA" id="ARBA00023125"/>
    </source>
</evidence>
<dbReference type="PANTHER" id="PTHR30346">
    <property type="entry name" value="TRANSCRIPTIONAL DUAL REGULATOR HCAR-RELATED"/>
    <property type="match status" value="1"/>
</dbReference>
<keyword evidence="4" id="KW-0804">Transcription</keyword>
<evidence type="ECO:0000259" key="5">
    <source>
        <dbReference type="PROSITE" id="PS50931"/>
    </source>
</evidence>
<protein>
    <submittedName>
        <fullName evidence="6">LysR family transcriptional regulator</fullName>
    </submittedName>
</protein>
<dbReference type="SUPFAM" id="SSF46785">
    <property type="entry name" value="Winged helix' DNA-binding domain"/>
    <property type="match status" value="1"/>
</dbReference>
<dbReference type="GO" id="GO:0032993">
    <property type="term" value="C:protein-DNA complex"/>
    <property type="evidence" value="ECO:0007669"/>
    <property type="project" value="TreeGrafter"/>
</dbReference>
<dbReference type="FunFam" id="1.10.10.10:FF:000001">
    <property type="entry name" value="LysR family transcriptional regulator"/>
    <property type="match status" value="1"/>
</dbReference>
<dbReference type="InterPro" id="IPR000847">
    <property type="entry name" value="LysR_HTH_N"/>
</dbReference>
<dbReference type="InterPro" id="IPR005119">
    <property type="entry name" value="LysR_subst-bd"/>
</dbReference>
<dbReference type="PROSITE" id="PS50931">
    <property type="entry name" value="HTH_LYSR"/>
    <property type="match status" value="1"/>
</dbReference>
<dbReference type="Gene3D" id="3.40.190.10">
    <property type="entry name" value="Periplasmic binding protein-like II"/>
    <property type="match status" value="2"/>
</dbReference>
<keyword evidence="2" id="KW-0805">Transcription regulation</keyword>
<comment type="similarity">
    <text evidence="1">Belongs to the LysR transcriptional regulatory family.</text>
</comment>
<keyword evidence="7" id="KW-1185">Reference proteome</keyword>
<dbReference type="PRINTS" id="PR00039">
    <property type="entry name" value="HTHLYSR"/>
</dbReference>
<feature type="domain" description="HTH lysR-type" evidence="5">
    <location>
        <begin position="1"/>
        <end position="57"/>
    </location>
</feature>
<dbReference type="GO" id="GO:0003700">
    <property type="term" value="F:DNA-binding transcription factor activity"/>
    <property type="evidence" value="ECO:0007669"/>
    <property type="project" value="InterPro"/>
</dbReference>
<dbReference type="CDD" id="cd08445">
    <property type="entry name" value="PBP2_BenM_CatM_CatR"/>
    <property type="match status" value="1"/>
</dbReference>
<evidence type="ECO:0000313" key="7">
    <source>
        <dbReference type="Proteomes" id="UP000027121"/>
    </source>
</evidence>
<gene>
    <name evidence="6" type="ORF">BV82_2271</name>
</gene>
<reference evidence="6 7" key="2">
    <citation type="journal article" date="2016" name="Front. Microbiol.">
        <title>When Genome-Based Approach Meets the 'Old but Good': Revealing Genes Involved in the Antibacterial Activity of Pseudomonas sp. P482 against Soft Rot Pathogens.</title>
        <authorList>
            <person name="Krzyzanowska D.M."/>
            <person name="Ossowicki A."/>
            <person name="Rajewska M."/>
            <person name="Maciag T."/>
            <person name="Jablonska M."/>
            <person name="Obuchowski M."/>
            <person name="Heeb S."/>
            <person name="Jafra S."/>
        </authorList>
    </citation>
    <scope>NUCLEOTIDE SEQUENCE [LARGE SCALE GENOMIC DNA]</scope>
    <source>
        <strain evidence="6 7">P482</strain>
    </source>
</reference>
<evidence type="ECO:0000256" key="1">
    <source>
        <dbReference type="ARBA" id="ARBA00009437"/>
    </source>
</evidence>
<dbReference type="GeneID" id="98280745"/>
<accession>A0AAP0SK85</accession>
<evidence type="ECO:0000256" key="2">
    <source>
        <dbReference type="ARBA" id="ARBA00023015"/>
    </source>
</evidence>
<evidence type="ECO:0000256" key="4">
    <source>
        <dbReference type="ARBA" id="ARBA00023163"/>
    </source>
</evidence>
<dbReference type="InterPro" id="IPR036390">
    <property type="entry name" value="WH_DNA-bd_sf"/>
</dbReference>
<dbReference type="InterPro" id="IPR036388">
    <property type="entry name" value="WH-like_DNA-bd_sf"/>
</dbReference>
<dbReference type="Pfam" id="PF00126">
    <property type="entry name" value="HTH_1"/>
    <property type="match status" value="1"/>
</dbReference>
<dbReference type="EMBL" id="CP071706">
    <property type="protein sequence ID" value="KDN99858.1"/>
    <property type="molecule type" value="Genomic_DNA"/>
</dbReference>
<dbReference type="SUPFAM" id="SSF53850">
    <property type="entry name" value="Periplasmic binding protein-like II"/>
    <property type="match status" value="1"/>
</dbReference>
<keyword evidence="3" id="KW-0238">DNA-binding</keyword>
<organism evidence="6 7">
    <name type="scientific">Pseudomonas donghuensis</name>
    <dbReference type="NCBI Taxonomy" id="1163398"/>
    <lineage>
        <taxon>Bacteria</taxon>
        <taxon>Pseudomonadati</taxon>
        <taxon>Pseudomonadota</taxon>
        <taxon>Gammaproteobacteria</taxon>
        <taxon>Pseudomonadales</taxon>
        <taxon>Pseudomonadaceae</taxon>
        <taxon>Pseudomonas</taxon>
    </lineage>
</organism>
<dbReference type="PANTHER" id="PTHR30346:SF17">
    <property type="entry name" value="LYSR FAMILY TRANSCRIPTIONAL REGULATOR"/>
    <property type="match status" value="1"/>
</dbReference>
<evidence type="ECO:0000313" key="6">
    <source>
        <dbReference type="EMBL" id="KDN99858.1"/>
    </source>
</evidence>
<sequence length="294" mass="33028">MELRHLRYFRVLAQTLNFTRAAEQLHIAQPPLSRQIRQLEDTLGVELLERGRPLRLTEAGRFFHEQSAALLDQLEQIAEGTRRIANSERQWLRIGFAPSTLYDLLPELIRQLRRNEKLELGLQEMITLQQVEALKAGRIDVGFGRIHIKDPTIEQVLLREEALVVALPCGHPLLDQALDLKRLADEPFVLYPANPRPSYADHIMALFTAQGVNIKVIQWTNELQTALGLVAAGLGITLVPASVQSQHRADIVYAPLPEKTAVSPIILSYRAGDNSPQVRQCLSLLELMKTGPQG</sequence>
<dbReference type="RefSeq" id="WP_036995276.1">
    <property type="nucleotide sequence ID" value="NZ_CP071706.1"/>
</dbReference>
<name>A0AAP0SK85_9PSED</name>
<dbReference type="Proteomes" id="UP000027121">
    <property type="component" value="Chromosome"/>
</dbReference>
<reference evidence="6 7" key="1">
    <citation type="journal article" date="2014" name="Genome Announc.">
        <title>Genome Sequence of Pseudomonas sp. Strain P482, a Tomato Rhizosphere Isolate with Broad-Spectrum Antimicrobial Activity.</title>
        <authorList>
            <person name="Krzyzanowska D.M."/>
            <person name="Ossowicki A."/>
            <person name="Jafra S."/>
        </authorList>
    </citation>
    <scope>NUCLEOTIDE SEQUENCE [LARGE SCALE GENOMIC DNA]</scope>
    <source>
        <strain evidence="6 7">P482</strain>
    </source>
</reference>
<proteinExistence type="inferred from homology"/>